<dbReference type="AlphaFoldDB" id="A0A9W6NCN1"/>
<accession>A0A9W6NCN1</accession>
<keyword evidence="2" id="KW-1185">Reference proteome</keyword>
<reference evidence="1" key="1">
    <citation type="journal article" date="2014" name="Int. J. Syst. Evol. Microbiol.">
        <title>Complete genome sequence of Corynebacterium casei LMG S-19264T (=DSM 44701T), isolated from a smear-ripened cheese.</title>
        <authorList>
            <consortium name="US DOE Joint Genome Institute (JGI-PGF)"/>
            <person name="Walter F."/>
            <person name="Albersmeier A."/>
            <person name="Kalinowski J."/>
            <person name="Ruckert C."/>
        </authorList>
    </citation>
    <scope>NUCLEOTIDE SEQUENCE</scope>
    <source>
        <strain evidence="1">VKM B-2789</strain>
    </source>
</reference>
<dbReference type="EMBL" id="BSFM01000021">
    <property type="protein sequence ID" value="GLK86709.1"/>
    <property type="molecule type" value="Genomic_DNA"/>
</dbReference>
<evidence type="ECO:0000313" key="1">
    <source>
        <dbReference type="EMBL" id="GLK86709.1"/>
    </source>
</evidence>
<proteinExistence type="predicted"/>
<sequence length="63" mass="7152">MRREVREFQHHVRQWAARLPIGTTAYLGCDILNYSLILMDMQLTAAIDAAPYERPPGFGGMDS</sequence>
<organism evidence="1 2">
    <name type="scientific">Ancylobacter defluvii</name>
    <dbReference type="NCBI Taxonomy" id="1282440"/>
    <lineage>
        <taxon>Bacteria</taxon>
        <taxon>Pseudomonadati</taxon>
        <taxon>Pseudomonadota</taxon>
        <taxon>Alphaproteobacteria</taxon>
        <taxon>Hyphomicrobiales</taxon>
        <taxon>Xanthobacteraceae</taxon>
        <taxon>Ancylobacter</taxon>
    </lineage>
</organism>
<comment type="caution">
    <text evidence="1">The sequence shown here is derived from an EMBL/GenBank/DDBJ whole genome shotgun (WGS) entry which is preliminary data.</text>
</comment>
<evidence type="ECO:0000313" key="2">
    <source>
        <dbReference type="Proteomes" id="UP001143330"/>
    </source>
</evidence>
<protein>
    <submittedName>
        <fullName evidence="1">Uncharacterized protein</fullName>
    </submittedName>
</protein>
<gene>
    <name evidence="1" type="ORF">GCM10017653_47790</name>
</gene>
<reference evidence="1" key="2">
    <citation type="submission" date="2023-01" db="EMBL/GenBank/DDBJ databases">
        <authorList>
            <person name="Sun Q."/>
            <person name="Evtushenko L."/>
        </authorList>
    </citation>
    <scope>NUCLEOTIDE SEQUENCE</scope>
    <source>
        <strain evidence="1">VKM B-2789</strain>
    </source>
</reference>
<name>A0A9W6NCN1_9HYPH</name>
<dbReference type="Proteomes" id="UP001143330">
    <property type="component" value="Unassembled WGS sequence"/>
</dbReference>